<accession>Q228R3</accession>
<dbReference type="SUPFAM" id="SSF56815">
    <property type="entry name" value="Sec1/munc18-like (SM) proteins"/>
    <property type="match status" value="1"/>
</dbReference>
<dbReference type="RefSeq" id="XP_001028174.1">
    <property type="nucleotide sequence ID" value="XM_001028174.1"/>
</dbReference>
<sequence length="622" mass="71456">MDIYGQQGSMKQGKQANLIKLQREVLENVLKVSKREEESDGCVWKVLIFDTHCQNILSTLLKVGHLREMNITLHLNINQKGEKRDRLHGVKAYYLVQPTQENIKAIMEDFNKDLYDQVYINFSSPADEELLQSLAVHVGNLNAVYKIKRVVQYTIDFVTLSRDFFSLNIKESYKSLRAAGTRTAAQVISQAAMGLFSLFRTMKKTPYIIYSDDKNNVLLAQELYSLFENLYKNSKEYEDESTDFLQPQFTQPILILVDRDVDLGSMLLHPWHYGALIHDVYHIENNKVKLNKPDSKEVQNFDLDSQNEDSYWLDKMNIPFPEVAKDIVERLQKWDIEYKQITSIKEDTSKMVAAMSNINEMKDQRRLIEMHMSISAGLKSELSTRHLDKYFEAGSTIIREKQLKGQEKSELIEMFQQCSIGAGKPNFDLDKLRVLIIYLLFVQDIDINDFKQLEEAAGITNKKYIQILEQFKQKRIPETTTSTAASSDTNLNSEEIADKLTSIFGKFASRVKSQGKGLINNVKNNLIGIEQDFEIATQVKSIIESKCMNSEKLGYKFIDILNNQNTLTQPKIFSDVVVFSLGGGNYNEYQNIQEIGKKLNKNIMYGGSEILNAETFIQQLTS</sequence>
<reference evidence="4" key="1">
    <citation type="journal article" date="2006" name="PLoS Biol.">
        <title>Macronuclear genome sequence of the ciliate Tetrahymena thermophila, a model eukaryote.</title>
        <authorList>
            <person name="Eisen J.A."/>
            <person name="Coyne R.S."/>
            <person name="Wu M."/>
            <person name="Wu D."/>
            <person name="Thiagarajan M."/>
            <person name="Wortman J.R."/>
            <person name="Badger J.H."/>
            <person name="Ren Q."/>
            <person name="Amedeo P."/>
            <person name="Jones K.M."/>
            <person name="Tallon L.J."/>
            <person name="Delcher A.L."/>
            <person name="Salzberg S.L."/>
            <person name="Silva J.C."/>
            <person name="Haas B.J."/>
            <person name="Majoros W.H."/>
            <person name="Farzad M."/>
            <person name="Carlton J.M."/>
            <person name="Smith R.K. Jr."/>
            <person name="Garg J."/>
            <person name="Pearlman R.E."/>
            <person name="Karrer K.M."/>
            <person name="Sun L."/>
            <person name="Manning G."/>
            <person name="Elde N.C."/>
            <person name="Turkewitz A.P."/>
            <person name="Asai D.J."/>
            <person name="Wilkes D.E."/>
            <person name="Wang Y."/>
            <person name="Cai H."/>
            <person name="Collins K."/>
            <person name="Stewart B.A."/>
            <person name="Lee S.R."/>
            <person name="Wilamowska K."/>
            <person name="Weinberg Z."/>
            <person name="Ruzzo W.L."/>
            <person name="Wloga D."/>
            <person name="Gaertig J."/>
            <person name="Frankel J."/>
            <person name="Tsao C.-C."/>
            <person name="Gorovsky M.A."/>
            <person name="Keeling P.J."/>
            <person name="Waller R.F."/>
            <person name="Patron N.J."/>
            <person name="Cherry J.M."/>
            <person name="Stover N.A."/>
            <person name="Krieger C.J."/>
            <person name="del Toro C."/>
            <person name="Ryder H.F."/>
            <person name="Williamson S.C."/>
            <person name="Barbeau R.A."/>
            <person name="Hamilton E.P."/>
            <person name="Orias E."/>
        </authorList>
    </citation>
    <scope>NUCLEOTIDE SEQUENCE [LARGE SCALE GENOMIC DNA]</scope>
    <source>
        <strain evidence="4">SB210</strain>
    </source>
</reference>
<dbReference type="Gene3D" id="3.40.50.1910">
    <property type="match status" value="1"/>
</dbReference>
<proteinExistence type="inferred from homology"/>
<evidence type="ECO:0000313" key="2">
    <source>
        <dbReference type="EMBL" id="EAR81776.2"/>
    </source>
</evidence>
<dbReference type="STRING" id="312017.Q228R3"/>
<protein>
    <submittedName>
        <fullName evidence="2">Sec1 family protein</fullName>
    </submittedName>
</protein>
<dbReference type="InParanoid" id="Q228R3"/>
<dbReference type="FunCoup" id="Q228R3">
    <property type="interactions" value="714"/>
</dbReference>
<dbReference type="Pfam" id="PF00995">
    <property type="entry name" value="Sec1"/>
    <property type="match status" value="1"/>
</dbReference>
<name>Q228R3_TETTS</name>
<dbReference type="Gene3D" id="3.40.50.2060">
    <property type="match status" value="1"/>
</dbReference>
<dbReference type="AlphaFoldDB" id="Q228R3"/>
<dbReference type="GeneID" id="7829845"/>
<comment type="similarity">
    <text evidence="1">Belongs to the STXBP/unc-18/SEC1 family.</text>
</comment>
<dbReference type="EMBL" id="GG662353">
    <property type="protein sequence ID" value="EAR81776.2"/>
    <property type="molecule type" value="Genomic_DNA"/>
</dbReference>
<dbReference type="PIRSF" id="PIRSF005715">
    <property type="entry name" value="VPS45_Sec1"/>
    <property type="match status" value="1"/>
</dbReference>
<dbReference type="OrthoDB" id="295798at2759"/>
<dbReference type="KEGG" id="tet:TTHERM_01624900"/>
<reference evidence="2" key="3">
    <citation type="submission" date="2014-02" db="EMBL/GenBank/DDBJ databases">
        <title>Annotation update of Tetrahymena thermophila SB210.</title>
        <authorList>
            <person name="Bidwell S."/>
            <person name="Michalis H.M."/>
            <person name="Zafar N."/>
            <person name="Joardar V."/>
            <person name="Miao W."/>
            <person name="Russ C."/>
            <person name="Eisen J."/>
            <person name="Wu M."/>
            <person name="Wu D."/>
            <person name="Nierman W."/>
            <person name="Orias E."/>
            <person name="Delcher A."/>
            <person name="Salzberg S."/>
            <person name="Coyne R."/>
        </authorList>
    </citation>
    <scope>NUCLEOTIDE SEQUENCE</scope>
    <source>
        <strain evidence="2">SB210</strain>
    </source>
</reference>
<accession>Q24JH2</accession>
<dbReference type="Gene3D" id="1.25.40.60">
    <property type="match status" value="1"/>
</dbReference>
<reference evidence="2" key="2">
    <citation type="submission" date="2008-09" db="EMBL/GenBank/DDBJ databases">
        <authorList>
            <person name="Eisen J.A."/>
            <person name="Wu M."/>
            <person name="Wu D."/>
            <person name="Nierman W.C."/>
            <person name="Orias E."/>
            <person name="Delcher A.L."/>
            <person name="Salzberg S.L."/>
        </authorList>
    </citation>
    <scope>NUCLEOTIDE SEQUENCE</scope>
    <source>
        <strain evidence="2">SB210</strain>
    </source>
</reference>
<dbReference type="PANTHER" id="PTHR11679">
    <property type="entry name" value="VESICLE PROTEIN SORTING-ASSOCIATED"/>
    <property type="match status" value="1"/>
</dbReference>
<gene>
    <name evidence="2" type="ORF">TTHERM_01507110</name>
    <name evidence="3" type="ORF">TTHERM_01624900</name>
</gene>
<organism evidence="2 4">
    <name type="scientific">Tetrahymena thermophila (strain SB210)</name>
    <dbReference type="NCBI Taxonomy" id="312017"/>
    <lineage>
        <taxon>Eukaryota</taxon>
        <taxon>Sar</taxon>
        <taxon>Alveolata</taxon>
        <taxon>Ciliophora</taxon>
        <taxon>Intramacronucleata</taxon>
        <taxon>Oligohymenophorea</taxon>
        <taxon>Hymenostomatida</taxon>
        <taxon>Tetrahymenina</taxon>
        <taxon>Tetrahymenidae</taxon>
        <taxon>Tetrahymena</taxon>
    </lineage>
</organism>
<dbReference type="KEGG" id="tet:TTHERM_01507110"/>
<evidence type="ECO:0000313" key="3">
    <source>
        <dbReference type="EMBL" id="EAS07932.1"/>
    </source>
</evidence>
<dbReference type="eggNOG" id="KOG1301">
    <property type="taxonomic scope" value="Eukaryota"/>
</dbReference>
<dbReference type="GO" id="GO:0016192">
    <property type="term" value="P:vesicle-mediated transport"/>
    <property type="evidence" value="ECO:0007669"/>
    <property type="project" value="InterPro"/>
</dbReference>
<dbReference type="InterPro" id="IPR001619">
    <property type="entry name" value="Sec1-like"/>
</dbReference>
<dbReference type="RefSeq" id="XP_001029439.2">
    <property type="nucleotide sequence ID" value="XM_001029439.2"/>
</dbReference>
<dbReference type="InterPro" id="IPR043127">
    <property type="entry name" value="Sec-1-like_dom3a"/>
</dbReference>
<dbReference type="EMBL" id="GG662205">
    <property type="protein sequence ID" value="EAS07932.1"/>
    <property type="molecule type" value="Genomic_DNA"/>
</dbReference>
<dbReference type="Gene3D" id="3.90.830.10">
    <property type="entry name" value="Syntaxin Binding Protein 1, Chain A, domain 2"/>
    <property type="match status" value="1"/>
</dbReference>
<evidence type="ECO:0000256" key="1">
    <source>
        <dbReference type="ARBA" id="ARBA00009884"/>
    </source>
</evidence>
<evidence type="ECO:0000313" key="4">
    <source>
        <dbReference type="Proteomes" id="UP000009168"/>
    </source>
</evidence>
<dbReference type="InterPro" id="IPR027482">
    <property type="entry name" value="Sec1-like_dom2"/>
</dbReference>
<dbReference type="InterPro" id="IPR036045">
    <property type="entry name" value="Sec1-like_sf"/>
</dbReference>
<dbReference type="HOGENOM" id="CLU_016216_3_1_1"/>
<dbReference type="GeneID" id="7834031"/>
<dbReference type="Proteomes" id="UP000009168">
    <property type="component" value="Unassembled WGS sequence"/>
</dbReference>
<keyword evidence="4" id="KW-1185">Reference proteome</keyword>
<dbReference type="InterPro" id="IPR043154">
    <property type="entry name" value="Sec-1-like_dom1"/>
</dbReference>